<dbReference type="InterPro" id="IPR002123">
    <property type="entry name" value="Plipid/glycerol_acylTrfase"/>
</dbReference>
<reference evidence="16 18" key="2">
    <citation type="journal article" date="2002" name="Genome Biol.">
        <title>Finishing a whole-genome shotgun: release 3 of the Drosophila melanogaster euchromatic genome sequence.</title>
        <authorList>
            <person name="Celniker S.E."/>
            <person name="Wheeler D.A."/>
            <person name="Kronmiller B."/>
            <person name="Carlson J.W."/>
            <person name="Halpern A."/>
            <person name="Patel S."/>
            <person name="Adams M."/>
            <person name="Champe M."/>
            <person name="Dugan S.P."/>
            <person name="Frise E."/>
            <person name="Hodgson A."/>
            <person name="George R.A."/>
            <person name="Hoskins R.A."/>
            <person name="Laverty T."/>
            <person name="Muzny D.M."/>
            <person name="Nelson C.R."/>
            <person name="Pacleb J.M."/>
            <person name="Park S."/>
            <person name="Pfeiffer B.D."/>
            <person name="Richards S."/>
            <person name="Sodergren E.J."/>
            <person name="Svirskas R."/>
            <person name="Tabor P.E."/>
            <person name="Wan K."/>
            <person name="Stapleton M."/>
            <person name="Sutton G.G."/>
            <person name="Venter C."/>
            <person name="Weinstock G."/>
            <person name="Scherer S.E."/>
            <person name="Myers E.W."/>
            <person name="Gibbs R.A."/>
            <person name="Rubin G.M."/>
        </authorList>
    </citation>
    <scope>NUCLEOTIDE SEQUENCE [LARGE SCALE GENOMIC DNA]</scope>
    <source>
        <strain evidence="18">Berkeley</strain>
    </source>
</reference>
<accession>A0A0B4LHH1</accession>
<keyword evidence="5 16" id="KW-0808">Transferase</keyword>
<name>A0A0B4LHH1_DROME</name>
<evidence type="ECO:0000256" key="7">
    <source>
        <dbReference type="ARBA" id="ARBA00022989"/>
    </source>
</evidence>
<evidence type="ECO:0000256" key="8">
    <source>
        <dbReference type="ARBA" id="ARBA00023098"/>
    </source>
</evidence>
<dbReference type="CTD" id="137964"/>
<reference evidence="16 18" key="6">
    <citation type="journal article" date="2005" name="PLoS Comput. Biol.">
        <title>Combined evidence annotation of transposable elements in genome sequences.</title>
        <authorList>
            <person name="Quesneville H."/>
            <person name="Bergman C.M."/>
            <person name="Andrieu O."/>
            <person name="Autard D."/>
            <person name="Nouaud D."/>
            <person name="Ashburner M."/>
            <person name="Anxolabehere D."/>
        </authorList>
    </citation>
    <scope>NUCLEOTIDE SEQUENCE [LARGE SCALE GENOMIC DNA]</scope>
    <source>
        <strain evidence="18">Berkeley</strain>
    </source>
</reference>
<reference evidence="16 18" key="5">
    <citation type="journal article" date="2002" name="Genome Biol.">
        <title>Heterochromatic sequences in a Drosophila whole-genome shotgun assembly.</title>
        <authorList>
            <person name="Hoskins R.A."/>
            <person name="Smith C.D."/>
            <person name="Carlson J.W."/>
            <person name="Carvalho A.B."/>
            <person name="Halpern A."/>
            <person name="Kaminker J.S."/>
            <person name="Kennedy C."/>
            <person name="Mungall C.J."/>
            <person name="Sullivan B.A."/>
            <person name="Sutton G.G."/>
            <person name="Yasuhara J.C."/>
            <person name="Wakimoto B.T."/>
            <person name="Myers E.W."/>
            <person name="Celniker S.E."/>
            <person name="Rubin G.M."/>
            <person name="Karpen G.H."/>
        </authorList>
    </citation>
    <scope>NUCLEOTIDE SEQUENCE [LARGE SCALE GENOMIC DNA]</scope>
    <source>
        <strain evidence="18">Berkeley</strain>
    </source>
</reference>
<reference evidence="16 18" key="4">
    <citation type="journal article" date="2002" name="Genome Biol.">
        <title>The transposable elements of the Drosophila melanogaster euchromatin: a genomics perspective.</title>
        <authorList>
            <person name="Kaminker J.S."/>
            <person name="Bergman C.M."/>
            <person name="Kronmiller B."/>
            <person name="Carlson J."/>
            <person name="Svirskas R."/>
            <person name="Patel S."/>
            <person name="Frise E."/>
            <person name="Wheeler D.A."/>
            <person name="Lewis S.E."/>
            <person name="Rubin G.M."/>
            <person name="Ashburner M."/>
            <person name="Celniker S.E."/>
        </authorList>
    </citation>
    <scope>NUCLEOTIDE SEQUENCE [LARGE SCALE GENOMIC DNA]</scope>
    <source>
        <strain evidence="18">Berkeley</strain>
    </source>
</reference>
<organism evidence="16 18">
    <name type="scientific">Drosophila melanogaster</name>
    <name type="common">Fruit fly</name>
    <dbReference type="NCBI Taxonomy" id="7227"/>
    <lineage>
        <taxon>Eukaryota</taxon>
        <taxon>Metazoa</taxon>
        <taxon>Ecdysozoa</taxon>
        <taxon>Arthropoda</taxon>
        <taxon>Hexapoda</taxon>
        <taxon>Insecta</taxon>
        <taxon>Pterygota</taxon>
        <taxon>Neoptera</taxon>
        <taxon>Endopterygota</taxon>
        <taxon>Diptera</taxon>
        <taxon>Brachycera</taxon>
        <taxon>Muscomorpha</taxon>
        <taxon>Ephydroidea</taxon>
        <taxon>Drosophilidae</taxon>
        <taxon>Drosophila</taxon>
        <taxon>Sophophora</taxon>
    </lineage>
</organism>
<evidence type="ECO:0000259" key="15">
    <source>
        <dbReference type="SMART" id="SM00563"/>
    </source>
</evidence>
<dbReference type="EC" id="2.3.1.15" evidence="16"/>
<dbReference type="Pfam" id="PF01553">
    <property type="entry name" value="Acyltransferase"/>
    <property type="match status" value="1"/>
</dbReference>
<dbReference type="InterPro" id="IPR045252">
    <property type="entry name" value="LPCAT1-like"/>
</dbReference>
<reference evidence="16 18" key="9">
    <citation type="journal article" date="2015" name="G3 (Bethesda)">
        <title>Gene Model Annotations for Drosophila melanogaster: Impact of High-Throughput Data.</title>
        <authorList>
            <consortium name="FlyBase Consortium"/>
            <person name="Matthews B.B."/>
            <person name="Dos Santos G."/>
            <person name="Crosby M.A."/>
            <person name="Emmert D.B."/>
            <person name="St Pierre S.E."/>
            <person name="Gramates L.S."/>
            <person name="Zhou P."/>
            <person name="Schroeder A.J."/>
            <person name="Falls K."/>
            <person name="Strelets V."/>
            <person name="Russo S.M."/>
            <person name="Gelbart W.M."/>
            <person name="null"/>
        </authorList>
    </citation>
    <scope>NUCLEOTIDE SEQUENCE [LARGE SCALE GENOMIC DNA]</scope>
    <source>
        <strain evidence="18">Berkeley</strain>
    </source>
</reference>
<dbReference type="Proteomes" id="UP000000803">
    <property type="component" value="Chromosome 2R"/>
</dbReference>
<sequence>MIAVLLDIFWIPIGGFLSFLIFISAINKSIGVRKAYVNLLLRIFEYGRVSIETASKENQHIQNPKTDDKQGVQLVDDADSKEGTNGATLITRDAVLLPQPQEPAPEKPVSSTKDEINFDFEKCLDYVKSGVEAIIEDDVTSRFEAEELKSWNMLTRTNRHYEFISWKITSIWVFGFFIRYVILMPLRVLVCFVGIGQRHGGFLGVLQRALARASPHIWFERGEAKDRHLVAERLKQHVSDPNNPPILIFPEGTCINNTSVMQFKKGSFEVGGVIYPVAIKYDPRFGDAFWNSAKYSMMQYLYMMMTSWAIVCDVWYLPPMYRQEGESAIDFANRVKSVIAKQGGLIDLVWDGQLKRMKPKKEWREIQQVEFANRLKSDST</sequence>
<evidence type="ECO:0000256" key="14">
    <source>
        <dbReference type="SAM" id="Phobius"/>
    </source>
</evidence>
<keyword evidence="12 16" id="KW-0012">Acyltransferase</keyword>
<dbReference type="CDD" id="cd07991">
    <property type="entry name" value="LPLAT_LPCAT1-like"/>
    <property type="match status" value="1"/>
</dbReference>
<reference evidence="16 18" key="1">
    <citation type="journal article" date="2000" name="Science">
        <title>The genome sequence of Drosophila melanogaster.</title>
        <authorList>
            <person name="Adams M.D."/>
            <person name="Celniker S.E."/>
            <person name="Holt R.A."/>
            <person name="Evans C.A."/>
            <person name="Gocayne J.D."/>
            <person name="Amanatides P.G."/>
            <person name="Scherer S.E."/>
            <person name="Li P.W."/>
            <person name="Hoskins R.A."/>
            <person name="Galle R.F."/>
            <person name="George R.A."/>
            <person name="Lewis S.E."/>
            <person name="Richards S."/>
            <person name="Ashburner M."/>
            <person name="Henderson S.N."/>
            <person name="Sutton G.G."/>
            <person name="Wortman J.R."/>
            <person name="Yandell M.D."/>
            <person name="Zhang Q."/>
            <person name="Chen L.X."/>
            <person name="Brandon R.C."/>
            <person name="Rogers Y.H."/>
            <person name="Blazej R.G."/>
            <person name="Champe M."/>
            <person name="Pfeiffer B.D."/>
            <person name="Wan K.H."/>
            <person name="Doyle C."/>
            <person name="Baxter E.G."/>
            <person name="Helt G."/>
            <person name="Nelson C.R."/>
            <person name="Gabor G.L."/>
            <person name="Abril J.F."/>
            <person name="Agbayani A."/>
            <person name="An H.J."/>
            <person name="Andrews-Pfannkoch C."/>
            <person name="Baldwin D."/>
            <person name="Ballew R.M."/>
            <person name="Basu A."/>
            <person name="Baxendale J."/>
            <person name="Bayraktaroglu L."/>
            <person name="Beasley E.M."/>
            <person name="Beeson K.Y."/>
            <person name="Benos P.V."/>
            <person name="Berman B.P."/>
            <person name="Bhandari D."/>
            <person name="Bolshakov S."/>
            <person name="Borkova D."/>
            <person name="Botchan M.R."/>
            <person name="Bouck J."/>
            <person name="Brokstein P."/>
            <person name="Brottier P."/>
            <person name="Burtis K.C."/>
            <person name="Busam D.A."/>
            <person name="Butler H."/>
            <person name="Cadieu E."/>
            <person name="Center A."/>
            <person name="Chandra I."/>
            <person name="Cherry J.M."/>
            <person name="Cawley S."/>
            <person name="Dahlke C."/>
            <person name="Davenport L.B."/>
            <person name="Davies P."/>
            <person name="de Pablos B."/>
            <person name="Delcher A."/>
            <person name="Deng Z."/>
            <person name="Mays A.D."/>
            <person name="Dew I."/>
            <person name="Dietz S.M."/>
            <person name="Dodson K."/>
            <person name="Doup L.E."/>
            <person name="Downes M."/>
            <person name="Dugan-Rocha S."/>
            <person name="Dunkov B.C."/>
            <person name="Dunn P."/>
            <person name="Durbin K.J."/>
            <person name="Evangelista C.C."/>
            <person name="Ferraz C."/>
            <person name="Ferriera S."/>
            <person name="Fleischmann W."/>
            <person name="Fosler C."/>
            <person name="Gabrielian A.E."/>
            <person name="Garg N.S."/>
            <person name="Gelbart W.M."/>
            <person name="Glasser K."/>
            <person name="Glodek A."/>
            <person name="Gong F."/>
            <person name="Gorrell J.H."/>
            <person name="Gu Z."/>
            <person name="Guan P."/>
            <person name="Harris M."/>
            <person name="Harris N.L."/>
            <person name="Harvey D."/>
            <person name="Heiman T.J."/>
            <person name="Hernandez J.R."/>
            <person name="Houck J."/>
            <person name="Hostin D."/>
            <person name="Houston K.A."/>
            <person name="Howland T.J."/>
            <person name="Wei M.H."/>
            <person name="Ibegwam C."/>
            <person name="Jalali M."/>
            <person name="Kalush F."/>
            <person name="Karpen G.H."/>
            <person name="Ke Z."/>
            <person name="Kennison J.A."/>
            <person name="Ketchum K.A."/>
            <person name="Kimmel B.E."/>
            <person name="Kodira C.D."/>
            <person name="Kraft C."/>
            <person name="Kravitz S."/>
            <person name="Kulp D."/>
            <person name="Lai Z."/>
            <person name="Lasko P."/>
            <person name="Lei Y."/>
            <person name="Levitsky A.A."/>
            <person name="Li J."/>
            <person name="Li Z."/>
            <person name="Liang Y."/>
            <person name="Lin X."/>
            <person name="Liu X."/>
            <person name="Mattei B."/>
            <person name="McIntosh T.C."/>
            <person name="McLeod M.P."/>
            <person name="McPherson D."/>
            <person name="Merkulov G."/>
            <person name="Milshina N.V."/>
            <person name="Mobarry C."/>
            <person name="Morris J."/>
            <person name="Moshrefi A."/>
            <person name="Mount S.M."/>
            <person name="Moy M."/>
            <person name="Murphy B."/>
            <person name="Murphy L."/>
            <person name="Muzny D.M."/>
            <person name="Nelson D.L."/>
            <person name="Nelson D.R."/>
            <person name="Nelson K.A."/>
            <person name="Nixon K."/>
            <person name="Nusskern D.R."/>
            <person name="Pacleb J.M."/>
            <person name="Palazzolo M."/>
            <person name="Pittman G.S."/>
            <person name="Pan S."/>
            <person name="Pollard J."/>
            <person name="Puri V."/>
            <person name="Reese M.G."/>
            <person name="Reinert K."/>
            <person name="Remington K."/>
            <person name="Saunders R.D."/>
            <person name="Scheeler F."/>
            <person name="Shen H."/>
            <person name="Shue B.C."/>
            <person name="Siden-Kiamos I."/>
            <person name="Simpson M."/>
            <person name="Skupski M.P."/>
            <person name="Smith T."/>
            <person name="Spier E."/>
            <person name="Spradling A.C."/>
            <person name="Stapleton M."/>
            <person name="Strong R."/>
            <person name="Sun E."/>
            <person name="Svirskas R."/>
            <person name="Tector C."/>
            <person name="Turner R."/>
            <person name="Venter E."/>
            <person name="Wang A.H."/>
            <person name="Wang X."/>
            <person name="Wang Z.Y."/>
            <person name="Wassarman D.A."/>
            <person name="Weinstock G.M."/>
            <person name="Weissenbach J."/>
            <person name="Williams S.M."/>
            <person name="WoodageT"/>
            <person name="Worley K.C."/>
            <person name="Wu D."/>
            <person name="Yang S."/>
            <person name="Yao Q.A."/>
            <person name="Ye J."/>
            <person name="Yeh R.F."/>
            <person name="Zaveri J.S."/>
            <person name="Zhan M."/>
            <person name="Zhang G."/>
            <person name="Zhao Q."/>
            <person name="Zheng L."/>
            <person name="Zheng X.H."/>
            <person name="Zhong F.N."/>
            <person name="Zhong W."/>
            <person name="Zhou X."/>
            <person name="Zhu S."/>
            <person name="Zhu X."/>
            <person name="Smith H.O."/>
            <person name="Gibbs R.A."/>
            <person name="Myers E.W."/>
            <person name="Rubin G.M."/>
            <person name="Venter J.C."/>
        </authorList>
    </citation>
    <scope>NUCLEOTIDE SEQUENCE [LARGE SCALE GENOMIC DNA]</scope>
    <source>
        <strain evidence="18">Berkeley</strain>
    </source>
</reference>
<evidence type="ECO:0000256" key="4">
    <source>
        <dbReference type="ARBA" id="ARBA00022516"/>
    </source>
</evidence>
<dbReference type="SMART" id="SM00563">
    <property type="entry name" value="PlsC"/>
    <property type="match status" value="1"/>
</dbReference>
<keyword evidence="11" id="KW-1208">Phospholipid metabolism</keyword>
<proteinExistence type="evidence at protein level"/>
<dbReference type="ExpressionAtlas" id="A0A0B4LHH1">
    <property type="expression patterns" value="baseline and differential"/>
</dbReference>
<keyword evidence="18" id="KW-1185">Reference proteome</keyword>
<dbReference type="PANTHER" id="PTHR23063">
    <property type="entry name" value="PHOSPHOLIPID ACYLTRANSFERASE"/>
    <property type="match status" value="1"/>
</dbReference>
<dbReference type="DNASU" id="37852"/>
<keyword evidence="4" id="KW-0444">Lipid biosynthesis</keyword>
<reference evidence="16 18" key="7">
    <citation type="journal article" date="2007" name="Science">
        <title>The Release 5.1 annotation of Drosophila melanogaster heterochromatin.</title>
        <authorList>
            <person name="Smith C.D."/>
            <person name="Shu S."/>
            <person name="Mungall C.J."/>
            <person name="Karpen G.H."/>
        </authorList>
    </citation>
    <scope>NUCLEOTIDE SEQUENCE [LARGE SCALE GENOMIC DNA]</scope>
    <source>
        <strain evidence="18">Berkeley</strain>
    </source>
</reference>
<evidence type="ECO:0000256" key="13">
    <source>
        <dbReference type="ARBA" id="ARBA00025707"/>
    </source>
</evidence>
<dbReference type="GO" id="GO:0016020">
    <property type="term" value="C:membrane"/>
    <property type="evidence" value="ECO:0007669"/>
    <property type="project" value="UniProtKB-SubCell"/>
</dbReference>
<keyword evidence="10" id="KW-0594">Phospholipid biosynthesis</keyword>
<feature type="transmembrane region" description="Helical" evidence="14">
    <location>
        <begin position="163"/>
        <end position="182"/>
    </location>
</feature>
<dbReference type="AGR" id="FB:FBgn0034971"/>
<evidence type="ECO:0000256" key="3">
    <source>
        <dbReference type="ARBA" id="ARBA00008655"/>
    </source>
</evidence>
<dbReference type="AlphaFoldDB" id="A0A0B4LHH1"/>
<dbReference type="GO" id="GO:0004366">
    <property type="term" value="F:glycerol-3-phosphate O-acyltransferase activity"/>
    <property type="evidence" value="ECO:0007669"/>
    <property type="project" value="UniProtKB-EC"/>
</dbReference>
<dbReference type="GO" id="GO:0012505">
    <property type="term" value="C:endomembrane system"/>
    <property type="evidence" value="ECO:0007005"/>
    <property type="project" value="FlyBase"/>
</dbReference>
<reference evidence="16 18" key="11">
    <citation type="journal article" date="2015" name="Genome Res.">
        <title>The Release 6 reference sequence of the Drosophila melanogaster genome.</title>
        <authorList>
            <person name="Hoskins R.A."/>
            <person name="Carlson J.W."/>
            <person name="Wan K.H."/>
            <person name="Park S."/>
            <person name="Mendez I."/>
            <person name="Galle S.E."/>
            <person name="Booth B.W."/>
            <person name="Pfeiffer B.D."/>
            <person name="George R.A."/>
            <person name="Svirskas R."/>
            <person name="Krzywinski M."/>
            <person name="Schein J."/>
            <person name="Accardo M.C."/>
            <person name="Damia E."/>
            <person name="Messina G."/>
            <person name="Mendez-Lago M."/>
            <person name="de Pablos B."/>
            <person name="Demakova O.V."/>
            <person name="Andreyeva E.N."/>
            <person name="Boldyreva L.V."/>
            <person name="Marra M."/>
            <person name="Carvalho A.B."/>
            <person name="Dimitri P."/>
            <person name="Villasante A."/>
            <person name="Zhimulev I.F."/>
            <person name="Rubin G.M."/>
            <person name="Karpen G.H."/>
            <person name="Celniker S.E."/>
        </authorList>
    </citation>
    <scope>NUCLEOTIDE SEQUENCE [LARGE SCALE GENOMIC DNA]</scope>
    <source>
        <strain evidence="18">Berkeley</strain>
    </source>
</reference>
<feature type="domain" description="Phospholipid/glycerol acyltransferase" evidence="15">
    <location>
        <begin position="172"/>
        <end position="282"/>
    </location>
</feature>
<dbReference type="EMBL" id="AE013599">
    <property type="protein sequence ID" value="AHN56614.1"/>
    <property type="molecule type" value="Genomic_DNA"/>
</dbReference>
<dbReference type="GO" id="GO:0008654">
    <property type="term" value="P:phospholipid biosynthetic process"/>
    <property type="evidence" value="ECO:0007669"/>
    <property type="project" value="UniProtKB-KW"/>
</dbReference>
<evidence type="ECO:0000256" key="1">
    <source>
        <dbReference type="ARBA" id="ARBA00004370"/>
    </source>
</evidence>
<evidence type="ECO:0000313" key="17">
    <source>
        <dbReference type="FlyBase" id="FBgn0034971"/>
    </source>
</evidence>
<dbReference type="OrthoDB" id="10051137at2759"/>
<dbReference type="FlyBase" id="FBgn0034971">
    <property type="gene designation" value="Gpat4"/>
</dbReference>
<keyword evidence="19" id="KW-1267">Proteomics identification</keyword>
<keyword evidence="7 14" id="KW-1133">Transmembrane helix</keyword>
<protein>
    <submittedName>
        <fullName evidence="16">Glycerol-3-phosphate acyltransferase 4, isoform E</fullName>
        <ecNumber evidence="16">2.3.-.-</ecNumber>
        <ecNumber evidence="16">2.3.1.15</ecNumber>
    </submittedName>
</protein>
<gene>
    <name evidence="16 17" type="primary">Gpat4</name>
    <name evidence="16" type="synonym">dGPAT4</name>
    <name evidence="16" type="synonym">Dmel\CG3209</name>
    <name evidence="16" type="synonym">DmGPAT3/4</name>
    <name evidence="16" type="synonym">GPAT</name>
    <name evidence="16" type="synonym">GPAT4</name>
    <name evidence="16 17" type="ORF">CG3209</name>
    <name evidence="16" type="ORF">Dmel_CG3209</name>
</gene>
<evidence type="ECO:0000313" key="16">
    <source>
        <dbReference type="EMBL" id="AHN56614.1"/>
    </source>
</evidence>
<comment type="similarity">
    <text evidence="3">Belongs to the 1-acyl-sn-glycerol-3-phosphate acyltransferase family.</text>
</comment>
<reference evidence="16 18" key="8">
    <citation type="journal article" date="2007" name="Science">
        <title>Sequence finishing and mapping of Drosophila melanogaster heterochromatin.</title>
        <authorList>
            <person name="Hoskins R.A."/>
            <person name="Carlson J.W."/>
            <person name="Kennedy C."/>
            <person name="Acevedo D."/>
            <person name="Evans-Holm M."/>
            <person name="Frise E."/>
            <person name="Wan K.H."/>
            <person name="Park S."/>
            <person name="Mendez-Lago M."/>
            <person name="Rossi F."/>
            <person name="Villasante A."/>
            <person name="Dimitri P."/>
            <person name="Karpen G.H."/>
            <person name="Celniker S.E."/>
        </authorList>
    </citation>
    <scope>NUCLEOTIDE SEQUENCE [LARGE SCALE GENOMIC DNA]</scope>
    <source>
        <strain evidence="18">Berkeley</strain>
    </source>
</reference>
<keyword evidence="6 14" id="KW-0812">Transmembrane</keyword>
<evidence type="ECO:0007829" key="19">
    <source>
        <dbReference type="PeptideAtlas" id="A0A0B4LHH1"/>
    </source>
</evidence>
<comment type="subcellular location">
    <subcellularLocation>
        <location evidence="1">Membrane</location>
    </subcellularLocation>
</comment>
<keyword evidence="9 14" id="KW-0472">Membrane</keyword>
<dbReference type="EC" id="2.3.-.-" evidence="16"/>
<evidence type="ECO:0000256" key="10">
    <source>
        <dbReference type="ARBA" id="ARBA00023209"/>
    </source>
</evidence>
<feature type="transmembrane region" description="Helical" evidence="14">
    <location>
        <begin position="6"/>
        <end position="26"/>
    </location>
</feature>
<dbReference type="BioGRID-ORCS" id="37852">
    <property type="hits" value="0 hits in 3 CRISPR screens"/>
</dbReference>
<keyword evidence="8" id="KW-0443">Lipid metabolism</keyword>
<reference evidence="16 18" key="3">
    <citation type="journal article" date="2002" name="Genome Biol.">
        <title>Annotation of the Drosophila melanogaster euchromatic genome: a systematic review.</title>
        <authorList>
            <person name="Misra S."/>
            <person name="Crosby M.A."/>
            <person name="Mungall C.J."/>
            <person name="Matthews B.B."/>
            <person name="Campbell K.S."/>
            <person name="Hradecky P."/>
            <person name="Huang Y."/>
            <person name="Kaminker J.S."/>
            <person name="Millburn G.H."/>
            <person name="Prochnik S.E."/>
            <person name="Smith C.D."/>
            <person name="Tupy J.L."/>
            <person name="Whitfied E.J."/>
            <person name="Bayraktaroglu L."/>
            <person name="Berman B.P."/>
            <person name="Bettencourt B.R."/>
            <person name="Celniker S.E."/>
            <person name="de Grey A.D."/>
            <person name="Drysdale R.A."/>
            <person name="Harris N.L."/>
            <person name="Richter J."/>
            <person name="Russo S."/>
            <person name="Schroeder A.J."/>
            <person name="Shu S.Q."/>
            <person name="Stapleton M."/>
            <person name="Yamada C."/>
            <person name="Ashburner M."/>
            <person name="Gelbart W.M."/>
            <person name="Rubin G.M."/>
            <person name="Lewis S.E."/>
        </authorList>
    </citation>
    <scope>GENOME REANNOTATION</scope>
    <source>
        <strain evidence="18">Berkeley</strain>
    </source>
</reference>
<evidence type="ECO:0000256" key="11">
    <source>
        <dbReference type="ARBA" id="ARBA00023264"/>
    </source>
</evidence>
<dbReference type="RefSeq" id="NP_001286819.1">
    <property type="nucleotide sequence ID" value="NM_001299890.1"/>
</dbReference>
<dbReference type="Bgee" id="FBgn0034971">
    <property type="expression patterns" value="Expressed in distal medullary amacrine neuron Dm11 in insect head and 227 other cell types or tissues"/>
</dbReference>
<comment type="pathway">
    <text evidence="2">Lipid metabolism.</text>
</comment>
<dbReference type="PANTHER" id="PTHR23063:SF2">
    <property type="entry name" value="GLYCEROL-3-PHOSPHATE ACYLTRANSFERASE 4, ISOFORM D-RELATED"/>
    <property type="match status" value="1"/>
</dbReference>
<reference evidence="16 18" key="10">
    <citation type="journal article" date="2015" name="G3 (Bethesda)">
        <title>Gene Model Annotations for Drosophila melanogaster: The Rule-Benders.</title>
        <authorList>
            <consortium name="FlyBase Consortium"/>
            <person name="Crosby M.A."/>
            <person name="Gramates L.S."/>
            <person name="Dos Santos G."/>
            <person name="Matthews B.B."/>
            <person name="St Pierre S.E."/>
            <person name="Zhou P."/>
            <person name="Schroeder A.J."/>
            <person name="Falls K."/>
            <person name="Emmert D.B."/>
            <person name="Russo S.M."/>
            <person name="Gelbart W.M."/>
            <person name="null"/>
        </authorList>
    </citation>
    <scope>NUCLEOTIDE SEQUENCE [LARGE SCALE GENOMIC DNA]</scope>
    <source>
        <strain evidence="18">Berkeley</strain>
    </source>
</reference>
<evidence type="ECO:0000256" key="5">
    <source>
        <dbReference type="ARBA" id="ARBA00022679"/>
    </source>
</evidence>
<comment type="pathway">
    <text evidence="13">Phospholipid metabolism.</text>
</comment>
<evidence type="ECO:0000256" key="12">
    <source>
        <dbReference type="ARBA" id="ARBA00023315"/>
    </source>
</evidence>
<evidence type="ECO:0000256" key="2">
    <source>
        <dbReference type="ARBA" id="ARBA00005189"/>
    </source>
</evidence>
<dbReference type="GeneID" id="37852"/>
<evidence type="ECO:0000256" key="9">
    <source>
        <dbReference type="ARBA" id="ARBA00023136"/>
    </source>
</evidence>
<dbReference type="VEuPathDB" id="VectorBase:FBgn0034971"/>
<evidence type="ECO:0000313" key="18">
    <source>
        <dbReference type="Proteomes" id="UP000000803"/>
    </source>
</evidence>
<evidence type="ECO:0000256" key="6">
    <source>
        <dbReference type="ARBA" id="ARBA00022692"/>
    </source>
</evidence>